<feature type="non-terminal residue" evidence="1">
    <location>
        <position position="56"/>
    </location>
</feature>
<reference evidence="1" key="1">
    <citation type="journal article" date="2014" name="Front. Microbiol.">
        <title>High frequency of phylogenetically diverse reductive dehalogenase-homologous genes in deep subseafloor sedimentary metagenomes.</title>
        <authorList>
            <person name="Kawai M."/>
            <person name="Futagami T."/>
            <person name="Toyoda A."/>
            <person name="Takaki Y."/>
            <person name="Nishi S."/>
            <person name="Hori S."/>
            <person name="Arai W."/>
            <person name="Tsubouchi T."/>
            <person name="Morono Y."/>
            <person name="Uchiyama I."/>
            <person name="Ito T."/>
            <person name="Fujiyama A."/>
            <person name="Inagaki F."/>
            <person name="Takami H."/>
        </authorList>
    </citation>
    <scope>NUCLEOTIDE SEQUENCE</scope>
    <source>
        <strain evidence="1">Expedition CK06-06</strain>
    </source>
</reference>
<organism evidence="1">
    <name type="scientific">marine sediment metagenome</name>
    <dbReference type="NCBI Taxonomy" id="412755"/>
    <lineage>
        <taxon>unclassified sequences</taxon>
        <taxon>metagenomes</taxon>
        <taxon>ecological metagenomes</taxon>
    </lineage>
</organism>
<evidence type="ECO:0000313" key="1">
    <source>
        <dbReference type="EMBL" id="GAG39596.1"/>
    </source>
</evidence>
<dbReference type="AlphaFoldDB" id="X0YSD8"/>
<name>X0YSD8_9ZZZZ</name>
<protein>
    <submittedName>
        <fullName evidence="1">Uncharacterized protein</fullName>
    </submittedName>
</protein>
<sequence>MNTTPGATQTVQLPAPDYPMVTRLLSKPFFHAPPSQAQKQVVACPHCKGQISIDQP</sequence>
<dbReference type="EMBL" id="BARS01048735">
    <property type="protein sequence ID" value="GAG39596.1"/>
    <property type="molecule type" value="Genomic_DNA"/>
</dbReference>
<accession>X0YSD8</accession>
<proteinExistence type="predicted"/>
<gene>
    <name evidence="1" type="ORF">S01H1_72982</name>
</gene>
<comment type="caution">
    <text evidence="1">The sequence shown here is derived from an EMBL/GenBank/DDBJ whole genome shotgun (WGS) entry which is preliminary data.</text>
</comment>